<feature type="transmembrane region" description="Helical" evidence="2">
    <location>
        <begin position="372"/>
        <end position="391"/>
    </location>
</feature>
<comment type="similarity">
    <text evidence="1 2">Belongs to the multi antimicrobial extrusion (MATE) (TC 2.A.66.1) family.</text>
</comment>
<accession>A0AAN8U1K3</accession>
<dbReference type="GO" id="GO:0016020">
    <property type="term" value="C:membrane"/>
    <property type="evidence" value="ECO:0007669"/>
    <property type="project" value="InterPro"/>
</dbReference>
<comment type="caution">
    <text evidence="2">Lacks conserved residue(s) required for the propagation of feature annotation.</text>
</comment>
<gene>
    <name evidence="3" type="ORF">RDI58_007964</name>
</gene>
<feature type="transmembrane region" description="Helical" evidence="2">
    <location>
        <begin position="34"/>
        <end position="53"/>
    </location>
</feature>
<keyword evidence="2" id="KW-1133">Transmembrane helix</keyword>
<protein>
    <recommendedName>
        <fullName evidence="2">Protein DETOXIFICATION</fullName>
    </recommendedName>
    <alternativeName>
        <fullName evidence="2">Multidrug and toxic compound extrusion protein</fullName>
    </alternativeName>
</protein>
<dbReference type="PANTHER" id="PTHR11206">
    <property type="entry name" value="MULTIDRUG RESISTANCE PROTEIN"/>
    <property type="match status" value="1"/>
</dbReference>
<dbReference type="GO" id="GO:0042910">
    <property type="term" value="F:xenobiotic transmembrane transporter activity"/>
    <property type="evidence" value="ECO:0007669"/>
    <property type="project" value="InterPro"/>
</dbReference>
<evidence type="ECO:0000313" key="4">
    <source>
        <dbReference type="Proteomes" id="UP001371456"/>
    </source>
</evidence>
<reference evidence="3 4" key="1">
    <citation type="submission" date="2024-02" db="EMBL/GenBank/DDBJ databases">
        <title>de novo genome assembly of Solanum bulbocastanum strain 11H21.</title>
        <authorList>
            <person name="Hosaka A.J."/>
        </authorList>
    </citation>
    <scope>NUCLEOTIDE SEQUENCE [LARGE SCALE GENOMIC DNA]</scope>
    <source>
        <tissue evidence="3">Young leaves</tissue>
    </source>
</reference>
<evidence type="ECO:0000256" key="1">
    <source>
        <dbReference type="ARBA" id="ARBA00010199"/>
    </source>
</evidence>
<feature type="transmembrane region" description="Helical" evidence="2">
    <location>
        <begin position="437"/>
        <end position="458"/>
    </location>
</feature>
<feature type="transmembrane region" description="Helical" evidence="2">
    <location>
        <begin position="65"/>
        <end position="87"/>
    </location>
</feature>
<keyword evidence="4" id="KW-1185">Reference proteome</keyword>
<evidence type="ECO:0000256" key="2">
    <source>
        <dbReference type="RuleBase" id="RU004914"/>
    </source>
</evidence>
<comment type="caution">
    <text evidence="3">The sequence shown here is derived from an EMBL/GenBank/DDBJ whole genome shotgun (WGS) entry which is preliminary data.</text>
</comment>
<dbReference type="GO" id="GO:0015297">
    <property type="term" value="F:antiporter activity"/>
    <property type="evidence" value="ECO:0007669"/>
    <property type="project" value="InterPro"/>
</dbReference>
<proteinExistence type="inferred from homology"/>
<sequence>MVILLFSTLLRLPIYIFATPLLNLLGLEHELAVLAGKFALLSIPELFSLAVTVPASKFLQSQSKVGALACIGFVVLLLHAFFLWLFIYVFNLDINGGALVYNITGWANAIAQFVYVIVWCKDGWTGWSLSALNEIWAFVRLSIASAVILCLETWYMMSIIVLTGHLKDAVIVVGSLLICKDLQRAVADLAWLLGITMVLNSVQPQNGENCNVRVMETPFLHDFSGDHLQLIGPDDDYLPVKGLKEWWVVFWIETVKLWEIGGPISFNVLCQYGTYSITVAFCGHLSVVELFVISVAQNVIGTLSFGFMLGMRCALETLCGQAFRAWQIHMLGIYTQRSMVILLFSKFLLLPIYIFATPLLKFLGQEHEMVVLAGKFAMLSIPELYSLAVTIPTSKILQAQSKVGVVAWIGFVDLLLHALLLWLFIHVFNLSTDGAALTFNITGWVDAIAQFVYVVVWCKDGWTGWSLSALNEI</sequence>
<dbReference type="Proteomes" id="UP001371456">
    <property type="component" value="Unassembled WGS sequence"/>
</dbReference>
<evidence type="ECO:0000313" key="3">
    <source>
        <dbReference type="EMBL" id="KAK6794511.1"/>
    </source>
</evidence>
<dbReference type="EMBL" id="JBANQN010000003">
    <property type="protein sequence ID" value="KAK6794511.1"/>
    <property type="molecule type" value="Genomic_DNA"/>
</dbReference>
<dbReference type="Pfam" id="PF01554">
    <property type="entry name" value="MatE"/>
    <property type="match status" value="2"/>
</dbReference>
<name>A0AAN8U1K3_SOLBU</name>
<dbReference type="AlphaFoldDB" id="A0AAN8U1K3"/>
<keyword evidence="2" id="KW-0812">Transmembrane</keyword>
<feature type="transmembrane region" description="Helical" evidence="2">
    <location>
        <begin position="403"/>
        <end position="425"/>
    </location>
</feature>
<keyword evidence="2" id="KW-0472">Membrane</keyword>
<dbReference type="InterPro" id="IPR002528">
    <property type="entry name" value="MATE_fam"/>
</dbReference>
<organism evidence="3 4">
    <name type="scientific">Solanum bulbocastanum</name>
    <name type="common">Wild potato</name>
    <dbReference type="NCBI Taxonomy" id="147425"/>
    <lineage>
        <taxon>Eukaryota</taxon>
        <taxon>Viridiplantae</taxon>
        <taxon>Streptophyta</taxon>
        <taxon>Embryophyta</taxon>
        <taxon>Tracheophyta</taxon>
        <taxon>Spermatophyta</taxon>
        <taxon>Magnoliopsida</taxon>
        <taxon>eudicotyledons</taxon>
        <taxon>Gunneridae</taxon>
        <taxon>Pentapetalae</taxon>
        <taxon>asterids</taxon>
        <taxon>lamiids</taxon>
        <taxon>Solanales</taxon>
        <taxon>Solanaceae</taxon>
        <taxon>Solanoideae</taxon>
        <taxon>Solaneae</taxon>
        <taxon>Solanum</taxon>
    </lineage>
</organism>
<feature type="transmembrane region" description="Helical" evidence="2">
    <location>
        <begin position="340"/>
        <end position="360"/>
    </location>
</feature>
<feature type="transmembrane region" description="Helical" evidence="2">
    <location>
        <begin position="99"/>
        <end position="119"/>
    </location>
</feature>